<gene>
    <name evidence="2" type="ORF">KUA55_03690</name>
</gene>
<dbReference type="Proteomes" id="UP000774130">
    <property type="component" value="Unassembled WGS sequence"/>
</dbReference>
<sequence>MSLFSEDTIYVSEKNSQTAVFEEIYQSLLAKKLVSENFLDNLIEREVNYPTGLDLAPISQELPNIAIPHTESEFVNTTRIVPIKLKKDIPFHNMIQPDEVMNVRFLFMILNQNGEEQSGLLADIMDFINSVEQTELIQFFNEEDPKMIYQFLKKNFKGENLND</sequence>
<feature type="domain" description="PTS EIIA type-2" evidence="1">
    <location>
        <begin position="1"/>
        <end position="155"/>
    </location>
</feature>
<dbReference type="PROSITE" id="PS51094">
    <property type="entry name" value="PTS_EIIA_TYPE_2"/>
    <property type="match status" value="1"/>
</dbReference>
<keyword evidence="2" id="KW-0762">Sugar transport</keyword>
<dbReference type="Pfam" id="PF00359">
    <property type="entry name" value="PTS_EIIA_2"/>
    <property type="match status" value="1"/>
</dbReference>
<dbReference type="PANTHER" id="PTHR47738:SF3">
    <property type="entry name" value="PHOSPHOTRANSFERASE SYSTEM MANNITOL_FRUCTOSE-SPECIFIC IIA DOMAIN CONTAINING PROTEIN"/>
    <property type="match status" value="1"/>
</dbReference>
<dbReference type="InterPro" id="IPR002178">
    <property type="entry name" value="PTS_EIIA_type-2_dom"/>
</dbReference>
<keyword evidence="3" id="KW-1185">Reference proteome</keyword>
<name>A0ABS6TA38_9ENTE</name>
<dbReference type="InterPro" id="IPR051541">
    <property type="entry name" value="PTS_SugarTrans_NitroReg"/>
</dbReference>
<dbReference type="RefSeq" id="WP_218324839.1">
    <property type="nucleotide sequence ID" value="NZ_JAHUZB010000002.1"/>
</dbReference>
<evidence type="ECO:0000313" key="2">
    <source>
        <dbReference type="EMBL" id="MBV7389769.1"/>
    </source>
</evidence>
<dbReference type="EMBL" id="JAHUZB010000002">
    <property type="protein sequence ID" value="MBV7389769.1"/>
    <property type="molecule type" value="Genomic_DNA"/>
</dbReference>
<comment type="caution">
    <text evidence="2">The sequence shown here is derived from an EMBL/GenBank/DDBJ whole genome shotgun (WGS) entry which is preliminary data.</text>
</comment>
<dbReference type="PANTHER" id="PTHR47738">
    <property type="entry name" value="PTS SYSTEM FRUCTOSE-LIKE EIIA COMPONENT-RELATED"/>
    <property type="match status" value="1"/>
</dbReference>
<proteinExistence type="predicted"/>
<reference evidence="2 3" key="1">
    <citation type="submission" date="2021-06" db="EMBL/GenBank/DDBJ databases">
        <title>Enterococcus alishanensis sp. nov., a novel lactic acid bacterium isolated from fresh coffee beans.</title>
        <authorList>
            <person name="Chen Y.-S."/>
        </authorList>
    </citation>
    <scope>NUCLEOTIDE SEQUENCE [LARGE SCALE GENOMIC DNA]</scope>
    <source>
        <strain evidence="2 3">ALS3</strain>
    </source>
</reference>
<accession>A0ABS6TA38</accession>
<keyword evidence="2" id="KW-0813">Transport</keyword>
<evidence type="ECO:0000313" key="3">
    <source>
        <dbReference type="Proteomes" id="UP000774130"/>
    </source>
</evidence>
<organism evidence="2 3">
    <name type="scientific">Enterococcus alishanensis</name>
    <dbReference type="NCBI Taxonomy" id="1303817"/>
    <lineage>
        <taxon>Bacteria</taxon>
        <taxon>Bacillati</taxon>
        <taxon>Bacillota</taxon>
        <taxon>Bacilli</taxon>
        <taxon>Lactobacillales</taxon>
        <taxon>Enterococcaceae</taxon>
        <taxon>Enterococcus</taxon>
    </lineage>
</organism>
<protein>
    <submittedName>
        <fullName evidence="2">PTS sugar transporter subunit IIA</fullName>
    </submittedName>
</protein>
<evidence type="ECO:0000259" key="1">
    <source>
        <dbReference type="PROSITE" id="PS51094"/>
    </source>
</evidence>